<dbReference type="SMART" id="SM00347">
    <property type="entry name" value="HTH_MARR"/>
    <property type="match status" value="1"/>
</dbReference>
<feature type="domain" description="HTH marR-type" evidence="4">
    <location>
        <begin position="17"/>
        <end position="150"/>
    </location>
</feature>
<comment type="caution">
    <text evidence="5">The sequence shown here is derived from an EMBL/GenBank/DDBJ whole genome shotgun (WGS) entry which is preliminary data.</text>
</comment>
<dbReference type="InterPro" id="IPR000835">
    <property type="entry name" value="HTH_MarR-typ"/>
</dbReference>
<proteinExistence type="predicted"/>
<dbReference type="PANTHER" id="PTHR42756:SF1">
    <property type="entry name" value="TRANSCRIPTIONAL REPRESSOR OF EMRAB OPERON"/>
    <property type="match status" value="1"/>
</dbReference>
<dbReference type="InterPro" id="IPR036390">
    <property type="entry name" value="WH_DNA-bd_sf"/>
</dbReference>
<dbReference type="GO" id="GO:0003677">
    <property type="term" value="F:DNA binding"/>
    <property type="evidence" value="ECO:0007669"/>
    <property type="project" value="UniProtKB-KW"/>
</dbReference>
<sequence length="202" mass="23135">MNKKSVFNPEQQQNDLSSKIITGLERISQAFKALLWEKAKELGLSPIQIQILIFIAYHKSEFNNVSFLALEFNVTKPTISDAIRVLDKKGYIIKDYSSSDNRSYSILLSGAGKGIVEKTEHFASPLENQMDAIGTEEKENLFKTLSKLIYQLNRTGVLTVQRTCFACKYYQKTTANHYCHLLEKQLKHSDIRLDCVEFEEKS</sequence>
<keyword evidence="1" id="KW-0805">Transcription regulation</keyword>
<evidence type="ECO:0000256" key="1">
    <source>
        <dbReference type="ARBA" id="ARBA00023015"/>
    </source>
</evidence>
<organism evidence="5 6">
    <name type="scientific">Flagellimonas aquimarina</name>
    <dbReference type="NCBI Taxonomy" id="2201895"/>
    <lineage>
        <taxon>Bacteria</taxon>
        <taxon>Pseudomonadati</taxon>
        <taxon>Bacteroidota</taxon>
        <taxon>Flavobacteriia</taxon>
        <taxon>Flavobacteriales</taxon>
        <taxon>Flavobacteriaceae</taxon>
        <taxon>Flagellimonas</taxon>
    </lineage>
</organism>
<evidence type="ECO:0000259" key="4">
    <source>
        <dbReference type="PROSITE" id="PS50995"/>
    </source>
</evidence>
<dbReference type="EMBL" id="QGEG01000003">
    <property type="protein sequence ID" value="PWL37865.1"/>
    <property type="molecule type" value="Genomic_DNA"/>
</dbReference>
<keyword evidence="3" id="KW-0804">Transcription</keyword>
<evidence type="ECO:0000313" key="6">
    <source>
        <dbReference type="Proteomes" id="UP000245762"/>
    </source>
</evidence>
<dbReference type="GO" id="GO:0003700">
    <property type="term" value="F:DNA-binding transcription factor activity"/>
    <property type="evidence" value="ECO:0007669"/>
    <property type="project" value="InterPro"/>
</dbReference>
<dbReference type="SUPFAM" id="SSF46785">
    <property type="entry name" value="Winged helix' DNA-binding domain"/>
    <property type="match status" value="1"/>
</dbReference>
<accession>A0A316KYH7</accession>
<name>A0A316KYH7_9FLAO</name>
<evidence type="ECO:0000256" key="2">
    <source>
        <dbReference type="ARBA" id="ARBA00023125"/>
    </source>
</evidence>
<keyword evidence="6" id="KW-1185">Reference proteome</keyword>
<dbReference type="RefSeq" id="WP_109664173.1">
    <property type="nucleotide sequence ID" value="NZ_QGEG01000003.1"/>
</dbReference>
<gene>
    <name evidence="5" type="ORF">DKG77_13945</name>
</gene>
<reference evidence="5 6" key="1">
    <citation type="submission" date="2018-05" db="EMBL/GenBank/DDBJ databases">
        <title>Complete genome sequence of Flagellimonas aquimarina ECD12 isolated from seaweed Ecklonia cava.</title>
        <authorList>
            <person name="Choi S."/>
            <person name="Seong C."/>
        </authorList>
    </citation>
    <scope>NUCLEOTIDE SEQUENCE [LARGE SCALE GENOMIC DNA]</scope>
    <source>
        <strain evidence="5 6">ECD12</strain>
    </source>
</reference>
<evidence type="ECO:0000313" key="5">
    <source>
        <dbReference type="EMBL" id="PWL37865.1"/>
    </source>
</evidence>
<dbReference type="OrthoDB" id="9786071at2"/>
<dbReference type="Gene3D" id="1.10.10.10">
    <property type="entry name" value="Winged helix-like DNA-binding domain superfamily/Winged helix DNA-binding domain"/>
    <property type="match status" value="1"/>
</dbReference>
<dbReference type="PANTHER" id="PTHR42756">
    <property type="entry name" value="TRANSCRIPTIONAL REGULATOR, MARR"/>
    <property type="match status" value="1"/>
</dbReference>
<dbReference type="Proteomes" id="UP000245762">
    <property type="component" value="Unassembled WGS sequence"/>
</dbReference>
<dbReference type="PROSITE" id="PS50995">
    <property type="entry name" value="HTH_MARR_2"/>
    <property type="match status" value="1"/>
</dbReference>
<dbReference type="Pfam" id="PF12802">
    <property type="entry name" value="MarR_2"/>
    <property type="match status" value="1"/>
</dbReference>
<evidence type="ECO:0000256" key="3">
    <source>
        <dbReference type="ARBA" id="ARBA00023163"/>
    </source>
</evidence>
<dbReference type="AlphaFoldDB" id="A0A316KYH7"/>
<dbReference type="InterPro" id="IPR036388">
    <property type="entry name" value="WH-like_DNA-bd_sf"/>
</dbReference>
<keyword evidence="2" id="KW-0238">DNA-binding</keyword>
<protein>
    <submittedName>
        <fullName evidence="5">MarR family transcriptional regulator</fullName>
    </submittedName>
</protein>